<dbReference type="PANTHER" id="PTHR23090">
    <property type="entry name" value="NH 3 /GLUTAMINE-DEPENDENT NAD + SYNTHETASE"/>
    <property type="match status" value="1"/>
</dbReference>
<dbReference type="InterPro" id="IPR022926">
    <property type="entry name" value="NH(3)-dep_NAD(+)_synth"/>
</dbReference>
<evidence type="ECO:0000256" key="1">
    <source>
        <dbReference type="ARBA" id="ARBA00005859"/>
    </source>
</evidence>
<dbReference type="EC" id="6.3.1.5" evidence="8 10"/>
<dbReference type="FunFam" id="3.40.50.620:FF:000106">
    <property type="entry name" value="Glutamine-dependent NAD(+) synthetase"/>
    <property type="match status" value="1"/>
</dbReference>
<keyword evidence="6 8" id="KW-0460">Magnesium</keyword>
<comment type="subunit">
    <text evidence="8">Homodimer.</text>
</comment>
<reference evidence="12 13" key="1">
    <citation type="submission" date="2019-01" db="EMBL/GenBank/DDBJ databases">
        <title>Halorientalis sp. F13-25 a new haloarchaeum isolated from hypersaline water.</title>
        <authorList>
            <person name="Ana D.-V."/>
            <person name="Cristina S.-P."/>
            <person name="Antonio V."/>
        </authorList>
    </citation>
    <scope>NUCLEOTIDE SEQUENCE [LARGE SCALE GENOMIC DNA]</scope>
    <source>
        <strain evidence="12 13">F13-25</strain>
    </source>
</reference>
<dbReference type="GO" id="GO:0008795">
    <property type="term" value="F:NAD+ synthase activity"/>
    <property type="evidence" value="ECO:0007669"/>
    <property type="project" value="UniProtKB-UniRule"/>
</dbReference>
<dbReference type="Gene3D" id="3.40.50.620">
    <property type="entry name" value="HUPs"/>
    <property type="match status" value="1"/>
</dbReference>
<feature type="binding site" evidence="8">
    <location>
        <position position="212"/>
    </location>
    <ligand>
        <name>ATP</name>
        <dbReference type="ChEBI" id="CHEBI:30616"/>
    </ligand>
</feature>
<evidence type="ECO:0000256" key="6">
    <source>
        <dbReference type="ARBA" id="ARBA00022842"/>
    </source>
</evidence>
<evidence type="ECO:0000256" key="10">
    <source>
        <dbReference type="RuleBase" id="RU003812"/>
    </source>
</evidence>
<dbReference type="GO" id="GO:0003952">
    <property type="term" value="F:NAD+ synthase (glutamine-hydrolyzing) activity"/>
    <property type="evidence" value="ECO:0007669"/>
    <property type="project" value="InterPro"/>
</dbReference>
<feature type="binding site" evidence="8">
    <location>
        <position position="55"/>
    </location>
    <ligand>
        <name>Mg(2+)</name>
        <dbReference type="ChEBI" id="CHEBI:18420"/>
    </ligand>
</feature>
<dbReference type="CDD" id="cd00553">
    <property type="entry name" value="NAD_synthase"/>
    <property type="match status" value="1"/>
</dbReference>
<sequence length="284" mass="30734">MMETEQIARADQPLDLSLSTAELDARRDHIRSFITDQMDAAGVEDAIIALSGGIDSTLTAYLAVEALGTDSVHGLVMPSEVNRERNMSDAERVAETLGISYDVVPVEPIVDTILDVVPGIDPEVDVETEPVRTAVGNLRVRARAVLNYFYANQKDALVLGTGNRSEALVGYYTKYGDGAVDCLPIANLYKGQVRQLAKHLGVEDDLAEKTASAEMWSGQTDEQELGLTYETLDSVLALHVDGPLSKSATAREVGVDPSVVDRVVGLYERSAHKRRMPPGPEPLV</sequence>
<comment type="catalytic activity">
    <reaction evidence="8 10">
        <text>deamido-NAD(+) + NH4(+) + ATP = AMP + diphosphate + NAD(+) + H(+)</text>
        <dbReference type="Rhea" id="RHEA:21188"/>
        <dbReference type="ChEBI" id="CHEBI:15378"/>
        <dbReference type="ChEBI" id="CHEBI:28938"/>
        <dbReference type="ChEBI" id="CHEBI:30616"/>
        <dbReference type="ChEBI" id="CHEBI:33019"/>
        <dbReference type="ChEBI" id="CHEBI:57540"/>
        <dbReference type="ChEBI" id="CHEBI:58437"/>
        <dbReference type="ChEBI" id="CHEBI:456215"/>
        <dbReference type="EC" id="6.3.1.5"/>
    </reaction>
</comment>
<keyword evidence="3 8" id="KW-0479">Metal-binding</keyword>
<evidence type="ECO:0000256" key="4">
    <source>
        <dbReference type="ARBA" id="ARBA00022741"/>
    </source>
</evidence>
<keyword evidence="2 8" id="KW-0436">Ligase</keyword>
<evidence type="ECO:0000256" key="7">
    <source>
        <dbReference type="ARBA" id="ARBA00023027"/>
    </source>
</evidence>
<evidence type="ECO:0000256" key="5">
    <source>
        <dbReference type="ARBA" id="ARBA00022840"/>
    </source>
</evidence>
<feature type="binding site" description="in other chain" evidence="8">
    <location>
        <begin position="272"/>
        <end position="273"/>
    </location>
    <ligand>
        <name>deamido-NAD(+)</name>
        <dbReference type="ChEBI" id="CHEBI:58437"/>
        <note>ligand shared between two neighboring subunits</note>
    </ligand>
</feature>
<evidence type="ECO:0000256" key="3">
    <source>
        <dbReference type="ARBA" id="ARBA00022723"/>
    </source>
</evidence>
<proteinExistence type="inferred from homology"/>
<accession>A0A498KXZ5</accession>
<dbReference type="Proteomes" id="UP000289691">
    <property type="component" value="Unassembled WGS sequence"/>
</dbReference>
<dbReference type="PANTHER" id="PTHR23090:SF9">
    <property type="entry name" value="GLUTAMINE-DEPENDENT NAD(+) SYNTHETASE"/>
    <property type="match status" value="1"/>
</dbReference>
<name>A0A498KXZ5_9EURY</name>
<dbReference type="Pfam" id="PF02540">
    <property type="entry name" value="NAD_synthase"/>
    <property type="match status" value="1"/>
</dbReference>
<evidence type="ECO:0000313" key="13">
    <source>
        <dbReference type="Proteomes" id="UP000289691"/>
    </source>
</evidence>
<evidence type="ECO:0000256" key="8">
    <source>
        <dbReference type="HAMAP-Rule" id="MF_00193"/>
    </source>
</evidence>
<feature type="binding site" evidence="8">
    <location>
        <position position="190"/>
    </location>
    <ligand>
        <name>ATP</name>
        <dbReference type="ChEBI" id="CHEBI:30616"/>
    </ligand>
</feature>
<dbReference type="NCBIfam" id="NF010587">
    <property type="entry name" value="PRK13980.1"/>
    <property type="match status" value="1"/>
</dbReference>
<keyword evidence="4 8" id="KW-0547">Nucleotide-binding</keyword>
<dbReference type="GO" id="GO:0005737">
    <property type="term" value="C:cytoplasm"/>
    <property type="evidence" value="ECO:0007669"/>
    <property type="project" value="InterPro"/>
</dbReference>
<evidence type="ECO:0000256" key="2">
    <source>
        <dbReference type="ARBA" id="ARBA00022598"/>
    </source>
</evidence>
<dbReference type="GO" id="GO:0004359">
    <property type="term" value="F:glutaminase activity"/>
    <property type="evidence" value="ECO:0007669"/>
    <property type="project" value="InterPro"/>
</dbReference>
<dbReference type="RefSeq" id="WP_129068070.1">
    <property type="nucleotide sequence ID" value="NZ_RDFA01000002.1"/>
</dbReference>
<dbReference type="UniPathway" id="UPA00253">
    <property type="reaction ID" value="UER00333"/>
</dbReference>
<evidence type="ECO:0000313" key="12">
    <source>
        <dbReference type="EMBL" id="RXK50108.1"/>
    </source>
</evidence>
<dbReference type="GO" id="GO:0046872">
    <property type="term" value="F:metal ion binding"/>
    <property type="evidence" value="ECO:0007669"/>
    <property type="project" value="UniProtKB-KW"/>
</dbReference>
<feature type="binding site" evidence="8">
    <location>
        <position position="161"/>
    </location>
    <ligand>
        <name>ATP</name>
        <dbReference type="ChEBI" id="CHEBI:30616"/>
    </ligand>
</feature>
<keyword evidence="13" id="KW-1185">Reference proteome</keyword>
<feature type="binding site" evidence="8">
    <location>
        <begin position="49"/>
        <end position="56"/>
    </location>
    <ligand>
        <name>ATP</name>
        <dbReference type="ChEBI" id="CHEBI:30616"/>
    </ligand>
</feature>
<dbReference type="SUPFAM" id="SSF52402">
    <property type="entry name" value="Adenine nucleotide alpha hydrolases-like"/>
    <property type="match status" value="1"/>
</dbReference>
<keyword evidence="5 8" id="KW-0067">ATP-binding</keyword>
<feature type="binding site" evidence="8">
    <location>
        <position position="166"/>
    </location>
    <ligand>
        <name>Mg(2+)</name>
        <dbReference type="ChEBI" id="CHEBI:18420"/>
    </ligand>
</feature>
<dbReference type="InterPro" id="IPR003694">
    <property type="entry name" value="NAD_synthase"/>
</dbReference>
<feature type="binding site" description="in other chain" evidence="8">
    <location>
        <position position="174"/>
    </location>
    <ligand>
        <name>deamido-NAD(+)</name>
        <dbReference type="ChEBI" id="CHEBI:58437"/>
        <note>ligand shared between two neighboring subunits</note>
    </ligand>
</feature>
<dbReference type="InterPro" id="IPR022310">
    <property type="entry name" value="NAD/GMP_synthase"/>
</dbReference>
<organism evidence="12 13">
    <name type="scientific">Halorientalis pallida</name>
    <dbReference type="NCBI Taxonomy" id="2479928"/>
    <lineage>
        <taxon>Archaea</taxon>
        <taxon>Methanobacteriati</taxon>
        <taxon>Methanobacteriota</taxon>
        <taxon>Stenosarchaea group</taxon>
        <taxon>Halobacteria</taxon>
        <taxon>Halobacteriales</taxon>
        <taxon>Haloarculaceae</taxon>
        <taxon>Halorientalis</taxon>
    </lineage>
</organism>
<comment type="pathway">
    <text evidence="8">Cofactor biosynthesis; NAD(+) biosynthesis; NAD(+) from deamido-NAD(+) (ammonia route): step 1/1.</text>
</comment>
<comment type="function">
    <text evidence="8">Catalyzes the ATP-dependent amidation of deamido-NAD to form NAD. Uses ammonia as a nitrogen source.</text>
</comment>
<feature type="domain" description="NAD/GMP synthase" evidence="11">
    <location>
        <begin position="30"/>
        <end position="277"/>
    </location>
</feature>
<dbReference type="GO" id="GO:0005524">
    <property type="term" value="F:ATP binding"/>
    <property type="evidence" value="ECO:0007669"/>
    <property type="project" value="UniProtKB-UniRule"/>
</dbReference>
<feature type="binding site" description="in other chain" evidence="8">
    <location>
        <position position="141"/>
    </location>
    <ligand>
        <name>deamido-NAD(+)</name>
        <dbReference type="ChEBI" id="CHEBI:58437"/>
        <note>ligand shared between two neighboring subunits</note>
    </ligand>
</feature>
<dbReference type="AlphaFoldDB" id="A0A498KXZ5"/>
<keyword evidence="7 8" id="KW-0520">NAD</keyword>
<evidence type="ECO:0000259" key="11">
    <source>
        <dbReference type="Pfam" id="PF02540"/>
    </source>
</evidence>
<dbReference type="GO" id="GO:0009435">
    <property type="term" value="P:NAD+ biosynthetic process"/>
    <property type="evidence" value="ECO:0007669"/>
    <property type="project" value="UniProtKB-UniRule"/>
</dbReference>
<protein>
    <recommendedName>
        <fullName evidence="8 10">NH(3)-dependent NAD(+) synthetase</fullName>
        <ecNumber evidence="8 10">6.3.1.5</ecNumber>
    </recommendedName>
</protein>
<comment type="similarity">
    <text evidence="1 8 9">Belongs to the NAD synthetase family.</text>
</comment>
<comment type="caution">
    <text evidence="12">The sequence shown here is derived from an EMBL/GenBank/DDBJ whole genome shotgun (WGS) entry which is preliminary data.</text>
</comment>
<dbReference type="InterPro" id="IPR014729">
    <property type="entry name" value="Rossmann-like_a/b/a_fold"/>
</dbReference>
<dbReference type="HAMAP" id="MF_00193">
    <property type="entry name" value="NadE_ammonia_dep"/>
    <property type="match status" value="1"/>
</dbReference>
<dbReference type="EMBL" id="RDFA01000002">
    <property type="protein sequence ID" value="RXK50108.1"/>
    <property type="molecule type" value="Genomic_DNA"/>
</dbReference>
<dbReference type="NCBIfam" id="TIGR00552">
    <property type="entry name" value="nadE"/>
    <property type="match status" value="1"/>
</dbReference>
<dbReference type="OrthoDB" id="39312at2157"/>
<evidence type="ECO:0000256" key="9">
    <source>
        <dbReference type="RuleBase" id="RU003811"/>
    </source>
</evidence>
<gene>
    <name evidence="8" type="primary">nadE</name>
    <name evidence="12" type="ORF">EAF64_05965</name>
</gene>
<feature type="binding site" evidence="8">
    <location>
        <position position="181"/>
    </location>
    <ligand>
        <name>deamido-NAD(+)</name>
        <dbReference type="ChEBI" id="CHEBI:58437"/>
        <note>ligand shared between two neighboring subunits</note>
    </ligand>
</feature>